<dbReference type="RefSeq" id="XP_027615259.1">
    <property type="nucleotide sequence ID" value="XM_027759458.1"/>
</dbReference>
<evidence type="ECO:0000313" key="1">
    <source>
        <dbReference type="EMBL" id="GBE84346.1"/>
    </source>
</evidence>
<sequence length="156" mass="17577">MKCNILMQSLSKLHSAPSIASSADVADHLEYALVENAPTKHIALIAAPKYDLYEESGSIRGGYVCIYDRRRDALLLFEFEGARVMVDKVEDLFVHVNPSIDAGLCEMLEWPRAQPEAAESSNSAMDHSNWRLLLRVDPIFNLQLEKNYVQHYAAPE</sequence>
<protein>
    <submittedName>
        <fullName evidence="1">Uncharacterized protein</fullName>
    </submittedName>
</protein>
<comment type="caution">
    <text evidence="1">The sequence shown here is derived from an EMBL/GenBank/DDBJ whole genome shotgun (WGS) entry which is preliminary data.</text>
</comment>
<reference evidence="1 2" key="1">
    <citation type="journal article" date="2018" name="Sci. Rep.">
        <title>Genome sequence of the cauliflower mushroom Sparassis crispa (Hanabiratake) and its association with beneficial usage.</title>
        <authorList>
            <person name="Kiyama R."/>
            <person name="Furutani Y."/>
            <person name="Kawaguchi K."/>
            <person name="Nakanishi T."/>
        </authorList>
    </citation>
    <scope>NUCLEOTIDE SEQUENCE [LARGE SCALE GENOMIC DNA]</scope>
</reference>
<dbReference type="AlphaFoldDB" id="A0A401GQ49"/>
<gene>
    <name evidence="1" type="ORF">SCP_0603240</name>
</gene>
<accession>A0A401GQ49</accession>
<name>A0A401GQ49_9APHY</name>
<dbReference type="GeneID" id="38781263"/>
<dbReference type="EMBL" id="BFAD01000006">
    <property type="protein sequence ID" value="GBE84346.1"/>
    <property type="molecule type" value="Genomic_DNA"/>
</dbReference>
<dbReference type="InParanoid" id="A0A401GQ49"/>
<keyword evidence="2" id="KW-1185">Reference proteome</keyword>
<proteinExistence type="predicted"/>
<dbReference type="Proteomes" id="UP000287166">
    <property type="component" value="Unassembled WGS sequence"/>
</dbReference>
<organism evidence="1 2">
    <name type="scientific">Sparassis crispa</name>
    <dbReference type="NCBI Taxonomy" id="139825"/>
    <lineage>
        <taxon>Eukaryota</taxon>
        <taxon>Fungi</taxon>
        <taxon>Dikarya</taxon>
        <taxon>Basidiomycota</taxon>
        <taxon>Agaricomycotina</taxon>
        <taxon>Agaricomycetes</taxon>
        <taxon>Polyporales</taxon>
        <taxon>Sparassidaceae</taxon>
        <taxon>Sparassis</taxon>
    </lineage>
</organism>
<evidence type="ECO:0000313" key="2">
    <source>
        <dbReference type="Proteomes" id="UP000287166"/>
    </source>
</evidence>